<feature type="non-terminal residue" evidence="2">
    <location>
        <position position="194"/>
    </location>
</feature>
<evidence type="ECO:0000313" key="2">
    <source>
        <dbReference type="EMBL" id="KAK3295541.1"/>
    </source>
</evidence>
<feature type="compositionally biased region" description="Pro residues" evidence="1">
    <location>
        <begin position="185"/>
        <end position="194"/>
    </location>
</feature>
<evidence type="ECO:0000256" key="1">
    <source>
        <dbReference type="SAM" id="MobiDB-lite"/>
    </source>
</evidence>
<feature type="compositionally biased region" description="Polar residues" evidence="1">
    <location>
        <begin position="78"/>
        <end position="91"/>
    </location>
</feature>
<dbReference type="RefSeq" id="XP_062659055.1">
    <property type="nucleotide sequence ID" value="XM_062798394.1"/>
</dbReference>
<dbReference type="EMBL" id="JAUEPN010000004">
    <property type="protein sequence ID" value="KAK3295541.1"/>
    <property type="molecule type" value="Genomic_DNA"/>
</dbReference>
<organism evidence="2 3">
    <name type="scientific">Chaetomium fimeti</name>
    <dbReference type="NCBI Taxonomy" id="1854472"/>
    <lineage>
        <taxon>Eukaryota</taxon>
        <taxon>Fungi</taxon>
        <taxon>Dikarya</taxon>
        <taxon>Ascomycota</taxon>
        <taxon>Pezizomycotina</taxon>
        <taxon>Sordariomycetes</taxon>
        <taxon>Sordariomycetidae</taxon>
        <taxon>Sordariales</taxon>
        <taxon>Chaetomiaceae</taxon>
        <taxon>Chaetomium</taxon>
    </lineage>
</organism>
<evidence type="ECO:0000313" key="3">
    <source>
        <dbReference type="Proteomes" id="UP001278766"/>
    </source>
</evidence>
<feature type="region of interest" description="Disordered" evidence="1">
    <location>
        <begin position="78"/>
        <end position="194"/>
    </location>
</feature>
<sequence>MNACLPTTAWIEKEREGGNTRLYKPCVISQLRRIKCNVSFVWLLAYGMLLSRNQKQNRFKTRAIGNSGIRTRLHALHQSSWASQTRHSPSADTRGDVRLRHSPRRSHAGLPVLLTAGSESLPTSNPSTCPPILPSPNPNSTSLTNGGGANLTRRDTSVMPLPSFCNTHATRLPALSTPSATQSSPPSPSHSPPP</sequence>
<dbReference type="GeneID" id="87835342"/>
<feature type="compositionally biased region" description="Pro residues" evidence="1">
    <location>
        <begin position="128"/>
        <end position="137"/>
    </location>
</feature>
<accession>A0AAE0HFH6</accession>
<keyword evidence="3" id="KW-1185">Reference proteome</keyword>
<reference evidence="2" key="2">
    <citation type="submission" date="2023-06" db="EMBL/GenBank/DDBJ databases">
        <authorList>
            <consortium name="Lawrence Berkeley National Laboratory"/>
            <person name="Haridas S."/>
            <person name="Hensen N."/>
            <person name="Bonometti L."/>
            <person name="Westerberg I."/>
            <person name="Brannstrom I.O."/>
            <person name="Guillou S."/>
            <person name="Cros-Aarteil S."/>
            <person name="Calhoun S."/>
            <person name="Kuo A."/>
            <person name="Mondo S."/>
            <person name="Pangilinan J."/>
            <person name="Riley R."/>
            <person name="Labutti K."/>
            <person name="Andreopoulos B."/>
            <person name="Lipzen A."/>
            <person name="Chen C."/>
            <person name="Yanf M."/>
            <person name="Daum C."/>
            <person name="Ng V."/>
            <person name="Clum A."/>
            <person name="Steindorff A."/>
            <person name="Ohm R."/>
            <person name="Martin F."/>
            <person name="Silar P."/>
            <person name="Natvig D."/>
            <person name="Lalanne C."/>
            <person name="Gautier V."/>
            <person name="Ament-Velasquez S.L."/>
            <person name="Kruys A."/>
            <person name="Hutchinson M.I."/>
            <person name="Powell A.J."/>
            <person name="Barry K."/>
            <person name="Miller A.N."/>
            <person name="Grigoriev I.V."/>
            <person name="Debuchy R."/>
            <person name="Gladieux P."/>
            <person name="Thoren M.H."/>
            <person name="Johannesson H."/>
        </authorList>
    </citation>
    <scope>NUCLEOTIDE SEQUENCE</scope>
    <source>
        <strain evidence="2">CBS 168.71</strain>
    </source>
</reference>
<name>A0AAE0HFH6_9PEZI</name>
<proteinExistence type="predicted"/>
<dbReference type="AlphaFoldDB" id="A0AAE0HFH6"/>
<feature type="compositionally biased region" description="Polar residues" evidence="1">
    <location>
        <begin position="117"/>
        <end position="127"/>
    </location>
</feature>
<dbReference type="Proteomes" id="UP001278766">
    <property type="component" value="Unassembled WGS sequence"/>
</dbReference>
<gene>
    <name evidence="2" type="ORF">B0H64DRAFT_148272</name>
</gene>
<reference evidence="2" key="1">
    <citation type="journal article" date="2023" name="Mol. Phylogenet. Evol.">
        <title>Genome-scale phylogeny and comparative genomics of the fungal order Sordariales.</title>
        <authorList>
            <person name="Hensen N."/>
            <person name="Bonometti L."/>
            <person name="Westerberg I."/>
            <person name="Brannstrom I.O."/>
            <person name="Guillou S."/>
            <person name="Cros-Aarteil S."/>
            <person name="Calhoun S."/>
            <person name="Haridas S."/>
            <person name="Kuo A."/>
            <person name="Mondo S."/>
            <person name="Pangilinan J."/>
            <person name="Riley R."/>
            <person name="LaButti K."/>
            <person name="Andreopoulos B."/>
            <person name="Lipzen A."/>
            <person name="Chen C."/>
            <person name="Yan M."/>
            <person name="Daum C."/>
            <person name="Ng V."/>
            <person name="Clum A."/>
            <person name="Steindorff A."/>
            <person name="Ohm R.A."/>
            <person name="Martin F."/>
            <person name="Silar P."/>
            <person name="Natvig D.O."/>
            <person name="Lalanne C."/>
            <person name="Gautier V."/>
            <person name="Ament-Velasquez S.L."/>
            <person name="Kruys A."/>
            <person name="Hutchinson M.I."/>
            <person name="Powell A.J."/>
            <person name="Barry K."/>
            <person name="Miller A.N."/>
            <person name="Grigoriev I.V."/>
            <person name="Debuchy R."/>
            <person name="Gladieux P."/>
            <person name="Hiltunen Thoren M."/>
            <person name="Johannesson H."/>
        </authorList>
    </citation>
    <scope>NUCLEOTIDE SEQUENCE</scope>
    <source>
        <strain evidence="2">CBS 168.71</strain>
    </source>
</reference>
<protein>
    <submittedName>
        <fullName evidence="2">Uncharacterized protein</fullName>
    </submittedName>
</protein>
<comment type="caution">
    <text evidence="2">The sequence shown here is derived from an EMBL/GenBank/DDBJ whole genome shotgun (WGS) entry which is preliminary data.</text>
</comment>